<evidence type="ECO:0000313" key="1">
    <source>
        <dbReference type="EMBL" id="KAF3502101.1"/>
    </source>
</evidence>
<name>A0A8S9NJ64_BRACR</name>
<dbReference type="Proteomes" id="UP000712600">
    <property type="component" value="Unassembled WGS sequence"/>
</dbReference>
<organism evidence="1 2">
    <name type="scientific">Brassica cretica</name>
    <name type="common">Mustard</name>
    <dbReference type="NCBI Taxonomy" id="69181"/>
    <lineage>
        <taxon>Eukaryota</taxon>
        <taxon>Viridiplantae</taxon>
        <taxon>Streptophyta</taxon>
        <taxon>Embryophyta</taxon>
        <taxon>Tracheophyta</taxon>
        <taxon>Spermatophyta</taxon>
        <taxon>Magnoliopsida</taxon>
        <taxon>eudicotyledons</taxon>
        <taxon>Gunneridae</taxon>
        <taxon>Pentapetalae</taxon>
        <taxon>rosids</taxon>
        <taxon>malvids</taxon>
        <taxon>Brassicales</taxon>
        <taxon>Brassicaceae</taxon>
        <taxon>Brassiceae</taxon>
        <taxon>Brassica</taxon>
    </lineage>
</organism>
<evidence type="ECO:0000313" key="2">
    <source>
        <dbReference type="Proteomes" id="UP000712600"/>
    </source>
</evidence>
<reference evidence="1" key="1">
    <citation type="submission" date="2019-12" db="EMBL/GenBank/DDBJ databases">
        <title>Genome sequencing and annotation of Brassica cretica.</title>
        <authorList>
            <person name="Studholme D.J."/>
            <person name="Sarris P."/>
        </authorList>
    </citation>
    <scope>NUCLEOTIDE SEQUENCE</scope>
    <source>
        <strain evidence="1">PFS-109/04</strain>
        <tissue evidence="1">Leaf</tissue>
    </source>
</reference>
<gene>
    <name evidence="1" type="ORF">F2Q69_00042006</name>
</gene>
<comment type="caution">
    <text evidence="1">The sequence shown here is derived from an EMBL/GenBank/DDBJ whole genome shotgun (WGS) entry which is preliminary data.</text>
</comment>
<proteinExistence type="predicted"/>
<accession>A0A8S9NJ64</accession>
<sequence>MHSSHAASHLDVSGVLLHVSETCLMTCVHRVSAHTGDCATGSMRADTQSPVWLDIIGRRSVEVLLDTPPGSPENCPEARGDSIRVQISLSRPVSFFMVKSRIPLLGGRGINFVTLTGSSLARHVAFLDQCVGLDGQSCSSLIVGWPVGSFISNPWCWTVDRLYSCLIVGRLVDHMFRTVRRCYNGGGGYGGDKGGNSCRCRSSYADATLSKVHG</sequence>
<protein>
    <submittedName>
        <fullName evidence="1">Uncharacterized protein</fullName>
    </submittedName>
</protein>
<dbReference type="EMBL" id="QGKX02001621">
    <property type="protein sequence ID" value="KAF3502101.1"/>
    <property type="molecule type" value="Genomic_DNA"/>
</dbReference>
<dbReference type="AlphaFoldDB" id="A0A8S9NJ64"/>